<dbReference type="Pfam" id="PF00271">
    <property type="entry name" value="Helicase_C"/>
    <property type="match status" value="1"/>
</dbReference>
<protein>
    <recommendedName>
        <fullName evidence="1">Helicase C-terminal domain-containing protein</fullName>
    </recommendedName>
</protein>
<dbReference type="AlphaFoldDB" id="A0A9D4E0W5"/>
<dbReference type="InterPro" id="IPR027417">
    <property type="entry name" value="P-loop_NTPase"/>
</dbReference>
<proteinExistence type="predicted"/>
<dbReference type="EMBL" id="JAIWYP010000009">
    <property type="protein sequence ID" value="KAH3771729.1"/>
    <property type="molecule type" value="Genomic_DNA"/>
</dbReference>
<reference evidence="2" key="1">
    <citation type="journal article" date="2019" name="bioRxiv">
        <title>The Genome of the Zebra Mussel, Dreissena polymorpha: A Resource for Invasive Species Research.</title>
        <authorList>
            <person name="McCartney M.A."/>
            <person name="Auch B."/>
            <person name="Kono T."/>
            <person name="Mallez S."/>
            <person name="Zhang Y."/>
            <person name="Obille A."/>
            <person name="Becker A."/>
            <person name="Abrahante J.E."/>
            <person name="Garbe J."/>
            <person name="Badalamenti J.P."/>
            <person name="Herman A."/>
            <person name="Mangelson H."/>
            <person name="Liachko I."/>
            <person name="Sullivan S."/>
            <person name="Sone E.D."/>
            <person name="Koren S."/>
            <person name="Silverstein K.A.T."/>
            <person name="Beckman K.B."/>
            <person name="Gohl D.M."/>
        </authorList>
    </citation>
    <scope>NUCLEOTIDE SEQUENCE</scope>
    <source>
        <strain evidence="2">Duluth1</strain>
        <tissue evidence="2">Whole animal</tissue>
    </source>
</reference>
<evidence type="ECO:0000313" key="3">
    <source>
        <dbReference type="Proteomes" id="UP000828390"/>
    </source>
</evidence>
<name>A0A9D4E0W5_DREPO</name>
<dbReference type="SUPFAM" id="SSF52540">
    <property type="entry name" value="P-loop containing nucleoside triphosphate hydrolases"/>
    <property type="match status" value="1"/>
</dbReference>
<dbReference type="PROSITE" id="PS51194">
    <property type="entry name" value="HELICASE_CTER"/>
    <property type="match status" value="1"/>
</dbReference>
<comment type="caution">
    <text evidence="2">The sequence shown here is derived from an EMBL/GenBank/DDBJ whole genome shotgun (WGS) entry which is preliminary data.</text>
</comment>
<dbReference type="InterPro" id="IPR001650">
    <property type="entry name" value="Helicase_C-like"/>
</dbReference>
<sequence>MTPEVMSVTEQFMLNTLRILVKKELLTLTGKRERRPGFKSLSRHEVSLVGRHHTGQEWKFETLCDLNYSVCVNQAVIFCNSRRKVVQLTREMNDANFTVSAIHGDLDQKDRDVIMRKFRTGSSRLLITTNLLARGIDVQQVSLVINYDVPRDRESYLHRIGRSGRFGRKGVAINFMTQQEGRLIRISSSFTTRKSGRCPETSPTTSARCSLT</sequence>
<feature type="domain" description="Helicase C-terminal" evidence="1">
    <location>
        <begin position="62"/>
        <end position="210"/>
    </location>
</feature>
<evidence type="ECO:0000313" key="2">
    <source>
        <dbReference type="EMBL" id="KAH3771729.1"/>
    </source>
</evidence>
<evidence type="ECO:0000259" key="1">
    <source>
        <dbReference type="PROSITE" id="PS51194"/>
    </source>
</evidence>
<dbReference type="CDD" id="cd18787">
    <property type="entry name" value="SF2_C_DEAD"/>
    <property type="match status" value="1"/>
</dbReference>
<reference evidence="2" key="2">
    <citation type="submission" date="2020-11" db="EMBL/GenBank/DDBJ databases">
        <authorList>
            <person name="McCartney M.A."/>
            <person name="Auch B."/>
            <person name="Kono T."/>
            <person name="Mallez S."/>
            <person name="Becker A."/>
            <person name="Gohl D.M."/>
            <person name="Silverstein K.A.T."/>
            <person name="Koren S."/>
            <person name="Bechman K.B."/>
            <person name="Herman A."/>
            <person name="Abrahante J.E."/>
            <person name="Garbe J."/>
        </authorList>
    </citation>
    <scope>NUCLEOTIDE SEQUENCE</scope>
    <source>
        <strain evidence="2">Duluth1</strain>
        <tissue evidence="2">Whole animal</tissue>
    </source>
</reference>
<dbReference type="Gene3D" id="3.40.50.300">
    <property type="entry name" value="P-loop containing nucleotide triphosphate hydrolases"/>
    <property type="match status" value="1"/>
</dbReference>
<accession>A0A9D4E0W5</accession>
<dbReference type="PANTHER" id="PTHR47958">
    <property type="entry name" value="ATP-DEPENDENT RNA HELICASE DBP3"/>
    <property type="match status" value="1"/>
</dbReference>
<gene>
    <name evidence="2" type="ORF">DPMN_173057</name>
</gene>
<organism evidence="2 3">
    <name type="scientific">Dreissena polymorpha</name>
    <name type="common">Zebra mussel</name>
    <name type="synonym">Mytilus polymorpha</name>
    <dbReference type="NCBI Taxonomy" id="45954"/>
    <lineage>
        <taxon>Eukaryota</taxon>
        <taxon>Metazoa</taxon>
        <taxon>Spiralia</taxon>
        <taxon>Lophotrochozoa</taxon>
        <taxon>Mollusca</taxon>
        <taxon>Bivalvia</taxon>
        <taxon>Autobranchia</taxon>
        <taxon>Heteroconchia</taxon>
        <taxon>Euheterodonta</taxon>
        <taxon>Imparidentia</taxon>
        <taxon>Neoheterodontei</taxon>
        <taxon>Myida</taxon>
        <taxon>Dreissenoidea</taxon>
        <taxon>Dreissenidae</taxon>
        <taxon>Dreissena</taxon>
    </lineage>
</organism>
<dbReference type="SMART" id="SM00490">
    <property type="entry name" value="HELICc"/>
    <property type="match status" value="1"/>
</dbReference>
<keyword evidence="3" id="KW-1185">Reference proteome</keyword>
<dbReference type="Proteomes" id="UP000828390">
    <property type="component" value="Unassembled WGS sequence"/>
</dbReference>